<keyword evidence="1" id="KW-0812">Transmembrane</keyword>
<feature type="transmembrane region" description="Helical" evidence="1">
    <location>
        <begin position="49"/>
        <end position="67"/>
    </location>
</feature>
<keyword evidence="1" id="KW-0472">Membrane</keyword>
<proteinExistence type="predicted"/>
<comment type="caution">
    <text evidence="2">The sequence shown here is derived from an EMBL/GenBank/DDBJ whole genome shotgun (WGS) entry which is preliminary data.</text>
</comment>
<evidence type="ECO:0000256" key="1">
    <source>
        <dbReference type="SAM" id="Phobius"/>
    </source>
</evidence>
<name>A0ABV7XD08_9SPHN</name>
<accession>A0ABV7XD08</accession>
<evidence type="ECO:0000313" key="2">
    <source>
        <dbReference type="EMBL" id="MFC3713711.1"/>
    </source>
</evidence>
<dbReference type="EMBL" id="JBHRXV010000011">
    <property type="protein sequence ID" value="MFC3713711.1"/>
    <property type="molecule type" value="Genomic_DNA"/>
</dbReference>
<reference evidence="3" key="1">
    <citation type="journal article" date="2019" name="Int. J. Syst. Evol. Microbiol.">
        <title>The Global Catalogue of Microorganisms (GCM) 10K type strain sequencing project: providing services to taxonomists for standard genome sequencing and annotation.</title>
        <authorList>
            <consortium name="The Broad Institute Genomics Platform"/>
            <consortium name="The Broad Institute Genome Sequencing Center for Infectious Disease"/>
            <person name="Wu L."/>
            <person name="Ma J."/>
        </authorList>
    </citation>
    <scope>NUCLEOTIDE SEQUENCE [LARGE SCALE GENOMIC DNA]</scope>
    <source>
        <strain evidence="3">KCTC 42644</strain>
    </source>
</reference>
<dbReference type="RefSeq" id="WP_380862474.1">
    <property type="nucleotide sequence ID" value="NZ_JBHRXV010000011.1"/>
</dbReference>
<evidence type="ECO:0000313" key="3">
    <source>
        <dbReference type="Proteomes" id="UP001595615"/>
    </source>
</evidence>
<protein>
    <recommendedName>
        <fullName evidence="4">DUF1648 domain-containing protein</fullName>
    </recommendedName>
</protein>
<sequence length="108" mass="11832">MLDVVIVAVVVLMLSTMSLRANRRLHGEPSLPMQWGLNGDVNWSAPRRIALAFTPLLAIICLSAALVSDIVSPSDEATFAIAVMAVMFVAVHALHLWLINRWQRTGGR</sequence>
<evidence type="ECO:0008006" key="4">
    <source>
        <dbReference type="Google" id="ProtNLM"/>
    </source>
</evidence>
<feature type="transmembrane region" description="Helical" evidence="1">
    <location>
        <begin position="79"/>
        <end position="99"/>
    </location>
</feature>
<keyword evidence="1" id="KW-1133">Transmembrane helix</keyword>
<gene>
    <name evidence="2" type="ORF">ACFOMD_14120</name>
</gene>
<keyword evidence="3" id="KW-1185">Reference proteome</keyword>
<dbReference type="Proteomes" id="UP001595615">
    <property type="component" value="Unassembled WGS sequence"/>
</dbReference>
<organism evidence="2 3">
    <name type="scientific">Sphingoaurantiacus capsulatus</name>
    <dbReference type="NCBI Taxonomy" id="1771310"/>
    <lineage>
        <taxon>Bacteria</taxon>
        <taxon>Pseudomonadati</taxon>
        <taxon>Pseudomonadota</taxon>
        <taxon>Alphaproteobacteria</taxon>
        <taxon>Sphingomonadales</taxon>
        <taxon>Sphingosinicellaceae</taxon>
        <taxon>Sphingoaurantiacus</taxon>
    </lineage>
</organism>